<evidence type="ECO:0000313" key="2">
    <source>
        <dbReference type="EMBL" id="VTT26145.1"/>
    </source>
</evidence>
<accession>A0AAE9U0J9</accession>
<name>A0AAE9U0J9_STREQ</name>
<evidence type="ECO:0000313" key="1">
    <source>
        <dbReference type="EMBL" id="VTT22702.1"/>
    </source>
</evidence>
<proteinExistence type="predicted"/>
<dbReference type="Proteomes" id="UP000339049">
    <property type="component" value="Unassembled WGS sequence"/>
</dbReference>
<evidence type="ECO:0000313" key="3">
    <source>
        <dbReference type="Proteomes" id="UP000339049"/>
    </source>
</evidence>
<dbReference type="AlphaFoldDB" id="A0AAE9U0J9"/>
<reference evidence="1 3" key="1">
    <citation type="submission" date="2019-05" db="EMBL/GenBank/DDBJ databases">
        <authorList>
            <consortium name="Pathogen Informatics"/>
        </authorList>
    </citation>
    <scope>NUCLEOTIDE SEQUENCE [LARGE SCALE GENOMIC DNA]</scope>
    <source>
        <strain evidence="1 3">NCTC11557</strain>
    </source>
</reference>
<sequence length="187" mass="21757">MMTPNELAERINSTTLSEAIEIFEEKILMMSLKNYDDNQYRQGVQKEYKRIDYTGSFFFFVEPDLGSSRGGLSDCIETEQEKIALLLLLVEAYDRYVDVNVGIEDWLGYDCIFCDFVVSNESAAKPLTQTEYEVIRDLIVMIIDNYVPSMTVMETWEYETFKQGQNPNTTRIDNVQITLPLFDKQEK</sequence>
<protein>
    <submittedName>
        <fullName evidence="1">Uncharacterized protein</fullName>
    </submittedName>
</protein>
<organism evidence="1 3">
    <name type="scientific">Streptococcus dysgalactiae subsp. equisimilis</name>
    <name type="common">Streptococcus equisimilis</name>
    <dbReference type="NCBI Taxonomy" id="119602"/>
    <lineage>
        <taxon>Bacteria</taxon>
        <taxon>Bacillati</taxon>
        <taxon>Bacillota</taxon>
        <taxon>Bacilli</taxon>
        <taxon>Lactobacillales</taxon>
        <taxon>Streptococcaceae</taxon>
        <taxon>Streptococcus</taxon>
    </lineage>
</organism>
<dbReference type="RefSeq" id="WP_000988935.1">
    <property type="nucleotide sequence ID" value="NZ_CABEIY010000004.1"/>
</dbReference>
<gene>
    <name evidence="1" type="ORF">NCTC11557_00064</name>
    <name evidence="2" type="ORF">NCTC11557_01906</name>
</gene>
<comment type="caution">
    <text evidence="1">The sequence shown here is derived from an EMBL/GenBank/DDBJ whole genome shotgun (WGS) entry which is preliminary data.</text>
</comment>
<dbReference type="EMBL" id="CABEIY010000004">
    <property type="protein sequence ID" value="VTT22702.1"/>
    <property type="molecule type" value="Genomic_DNA"/>
</dbReference>
<dbReference type="EMBL" id="CABEIY010000007">
    <property type="protein sequence ID" value="VTT26145.1"/>
    <property type="molecule type" value="Genomic_DNA"/>
</dbReference>